<protein>
    <submittedName>
        <fullName evidence="1">Uncharacterized protein</fullName>
    </submittedName>
</protein>
<organism evidence="1">
    <name type="scientific">Caldilineaceae bacterium SB0675_bin_29</name>
    <dbReference type="NCBI Taxonomy" id="2605266"/>
    <lineage>
        <taxon>Bacteria</taxon>
        <taxon>Bacillati</taxon>
        <taxon>Chloroflexota</taxon>
        <taxon>Caldilineae</taxon>
        <taxon>Caldilineales</taxon>
        <taxon>Caldilineaceae</taxon>
    </lineage>
</organism>
<proteinExistence type="predicted"/>
<gene>
    <name evidence="1" type="ORF">F4148_07925</name>
</gene>
<dbReference type="AlphaFoldDB" id="A0A6B1FVQ3"/>
<accession>A0A6B1FVQ3</accession>
<dbReference type="EMBL" id="VYDA01000299">
    <property type="protein sequence ID" value="MYH61682.1"/>
    <property type="molecule type" value="Genomic_DNA"/>
</dbReference>
<reference evidence="1" key="1">
    <citation type="submission" date="2019-09" db="EMBL/GenBank/DDBJ databases">
        <title>Characterisation of the sponge microbiome using genome-centric metagenomics.</title>
        <authorList>
            <person name="Engelberts J.P."/>
            <person name="Robbins S.J."/>
            <person name="De Goeij J.M."/>
            <person name="Aranda M."/>
            <person name="Bell S.C."/>
            <person name="Webster N.S."/>
        </authorList>
    </citation>
    <scope>NUCLEOTIDE SEQUENCE</scope>
    <source>
        <strain evidence="1">SB0675_bin_29</strain>
    </source>
</reference>
<name>A0A6B1FVQ3_9CHLR</name>
<evidence type="ECO:0000313" key="1">
    <source>
        <dbReference type="EMBL" id="MYH61682.1"/>
    </source>
</evidence>
<sequence>MSGGELVTKPLIFSGRELVLNFSASAAGSVRVELLRDQMNIPVEGFSIEDCIEVLGDDLERVVRWKEGRELGDLAGTPVRLRFVLWDAELFSFRFRE</sequence>
<comment type="caution">
    <text evidence="1">The sequence shown here is derived from an EMBL/GenBank/DDBJ whole genome shotgun (WGS) entry which is preliminary data.</text>
</comment>